<name>A0A411E7Y1_9FLAO</name>
<evidence type="ECO:0000256" key="6">
    <source>
        <dbReference type="ARBA" id="ARBA00023118"/>
    </source>
</evidence>
<evidence type="ECO:0000313" key="10">
    <source>
        <dbReference type="EMBL" id="QBA63758.1"/>
    </source>
</evidence>
<gene>
    <name evidence="10" type="ORF">EQY75_03910</name>
</gene>
<feature type="transmembrane region" description="Helical" evidence="8">
    <location>
        <begin position="58"/>
        <end position="78"/>
    </location>
</feature>
<evidence type="ECO:0000256" key="2">
    <source>
        <dbReference type="ARBA" id="ARBA00022475"/>
    </source>
</evidence>
<dbReference type="Proteomes" id="UP000290889">
    <property type="component" value="Chromosome"/>
</dbReference>
<evidence type="ECO:0000256" key="7">
    <source>
        <dbReference type="ARBA" id="ARBA00023136"/>
    </source>
</evidence>
<proteinExistence type="predicted"/>
<dbReference type="KEGG" id="mur:EQY75_03910"/>
<sequence length="172" mass="20152">MIGRQDPNNYWEQLERLEKLIRASEFKAGVIFSFHSLILGLFAERLDIFQTTFENNGWFTAFAGLWLIAVFISIYYCFRCFMPRMEMKYDDNVFFFMDAVKAFGTSEEYTEKLLEICGSEEELYTQLAQQIHAESKIIAEKFGSVQSSLRFFALSFIFAMLSLIIWLVQIIS</sequence>
<dbReference type="InterPro" id="IPR043760">
    <property type="entry name" value="PycTM_dom"/>
</dbReference>
<keyword evidence="6" id="KW-0051">Antiviral defense</keyword>
<protein>
    <recommendedName>
        <fullName evidence="9">Pycsar effector protein domain-containing protein</fullName>
    </recommendedName>
</protein>
<evidence type="ECO:0000256" key="5">
    <source>
        <dbReference type="ARBA" id="ARBA00022989"/>
    </source>
</evidence>
<keyword evidence="11" id="KW-1185">Reference proteome</keyword>
<dbReference type="GO" id="GO:0005886">
    <property type="term" value="C:plasma membrane"/>
    <property type="evidence" value="ECO:0007669"/>
    <property type="project" value="UniProtKB-SubCell"/>
</dbReference>
<reference evidence="10 11" key="1">
    <citation type="submission" date="2019-01" db="EMBL/GenBank/DDBJ databases">
        <title>Muriicola soli sp. nov., isolated from soil.</title>
        <authorList>
            <person name="Kang H.J."/>
            <person name="Kim S.B."/>
        </authorList>
    </citation>
    <scope>NUCLEOTIDE SEQUENCE [LARGE SCALE GENOMIC DNA]</scope>
    <source>
        <strain evidence="10 11">MMS17-SY002</strain>
    </source>
</reference>
<dbReference type="EMBL" id="CP035544">
    <property type="protein sequence ID" value="QBA63758.1"/>
    <property type="molecule type" value="Genomic_DNA"/>
</dbReference>
<evidence type="ECO:0000256" key="1">
    <source>
        <dbReference type="ARBA" id="ARBA00004236"/>
    </source>
</evidence>
<keyword evidence="5 8" id="KW-1133">Transmembrane helix</keyword>
<dbReference type="RefSeq" id="WP_129603050.1">
    <property type="nucleotide sequence ID" value="NZ_CP035544.1"/>
</dbReference>
<keyword evidence="3 8" id="KW-0812">Transmembrane</keyword>
<comment type="subcellular location">
    <subcellularLocation>
        <location evidence="1">Cell membrane</location>
    </subcellularLocation>
</comment>
<feature type="domain" description="Pycsar effector protein" evidence="9">
    <location>
        <begin position="10"/>
        <end position="165"/>
    </location>
</feature>
<keyword evidence="2" id="KW-1003">Cell membrane</keyword>
<evidence type="ECO:0000259" key="9">
    <source>
        <dbReference type="Pfam" id="PF18967"/>
    </source>
</evidence>
<feature type="transmembrane region" description="Helical" evidence="8">
    <location>
        <begin position="151"/>
        <end position="171"/>
    </location>
</feature>
<keyword evidence="4" id="KW-0547">Nucleotide-binding</keyword>
<keyword evidence="7 8" id="KW-0472">Membrane</keyword>
<dbReference type="GO" id="GO:0051607">
    <property type="term" value="P:defense response to virus"/>
    <property type="evidence" value="ECO:0007669"/>
    <property type="project" value="UniProtKB-KW"/>
</dbReference>
<dbReference type="AlphaFoldDB" id="A0A411E7Y1"/>
<dbReference type="GO" id="GO:0000166">
    <property type="term" value="F:nucleotide binding"/>
    <property type="evidence" value="ECO:0007669"/>
    <property type="project" value="UniProtKB-KW"/>
</dbReference>
<evidence type="ECO:0000313" key="11">
    <source>
        <dbReference type="Proteomes" id="UP000290889"/>
    </source>
</evidence>
<organism evidence="10 11">
    <name type="scientific">Muriicola soli</name>
    <dbReference type="NCBI Taxonomy" id="2507538"/>
    <lineage>
        <taxon>Bacteria</taxon>
        <taxon>Pseudomonadati</taxon>
        <taxon>Bacteroidota</taxon>
        <taxon>Flavobacteriia</taxon>
        <taxon>Flavobacteriales</taxon>
        <taxon>Flavobacteriaceae</taxon>
        <taxon>Muriicola</taxon>
    </lineage>
</organism>
<feature type="transmembrane region" description="Helical" evidence="8">
    <location>
        <begin position="26"/>
        <end position="43"/>
    </location>
</feature>
<dbReference type="OrthoDB" id="823069at2"/>
<accession>A0A411E7Y1</accession>
<dbReference type="Pfam" id="PF18967">
    <property type="entry name" value="PycTM"/>
    <property type="match status" value="1"/>
</dbReference>
<evidence type="ECO:0000256" key="4">
    <source>
        <dbReference type="ARBA" id="ARBA00022741"/>
    </source>
</evidence>
<evidence type="ECO:0000256" key="3">
    <source>
        <dbReference type="ARBA" id="ARBA00022692"/>
    </source>
</evidence>
<evidence type="ECO:0000256" key="8">
    <source>
        <dbReference type="SAM" id="Phobius"/>
    </source>
</evidence>